<evidence type="ECO:0000313" key="2">
    <source>
        <dbReference type="EMBL" id="KAG7353440.1"/>
    </source>
</evidence>
<gene>
    <name evidence="2" type="ORF">IV203_002795</name>
</gene>
<accession>A0A9K3PMZ9</accession>
<evidence type="ECO:0008006" key="4">
    <source>
        <dbReference type="Google" id="ProtNLM"/>
    </source>
</evidence>
<dbReference type="EMBL" id="JAGRRH010000016">
    <property type="protein sequence ID" value="KAG7353440.1"/>
    <property type="molecule type" value="Genomic_DNA"/>
</dbReference>
<protein>
    <recommendedName>
        <fullName evidence="4">Mitochondrial import inner membrane translocase subunit TIM22</fullName>
    </recommendedName>
</protein>
<feature type="region of interest" description="Disordered" evidence="1">
    <location>
        <begin position="34"/>
        <end position="67"/>
    </location>
</feature>
<feature type="compositionally biased region" description="Basic and acidic residues" evidence="1">
    <location>
        <begin position="34"/>
        <end position="49"/>
    </location>
</feature>
<dbReference type="AlphaFoldDB" id="A0A9K3PMZ9"/>
<keyword evidence="3" id="KW-1185">Reference proteome</keyword>
<dbReference type="Proteomes" id="UP000693970">
    <property type="component" value="Unassembled WGS sequence"/>
</dbReference>
<proteinExistence type="predicted"/>
<comment type="caution">
    <text evidence="2">The sequence shown here is derived from an EMBL/GenBank/DDBJ whole genome shotgun (WGS) entry which is preliminary data.</text>
</comment>
<organism evidence="2 3">
    <name type="scientific">Nitzschia inconspicua</name>
    <dbReference type="NCBI Taxonomy" id="303405"/>
    <lineage>
        <taxon>Eukaryota</taxon>
        <taxon>Sar</taxon>
        <taxon>Stramenopiles</taxon>
        <taxon>Ochrophyta</taxon>
        <taxon>Bacillariophyta</taxon>
        <taxon>Bacillariophyceae</taxon>
        <taxon>Bacillariophycidae</taxon>
        <taxon>Bacillariales</taxon>
        <taxon>Bacillariaceae</taxon>
        <taxon>Nitzschia</taxon>
    </lineage>
</organism>
<sequence length="207" mass="22942">MSSWERSRFIPWSRIPEDPAHLSEQKERIFRQLQREADKQQRAKEEQKQKLVASGNEDGTAANSATTTTLQSSTVPFRWGDLFKSAAFGGTIGAITGSVFGFMDSMRLAGQSEVLKNASDMAKGKYMMEGTTRSATLFGVFFGGFHVVKYGIRVAIDPGEYSEIAMAGGISLGALMYKPNFRPAMPYATMLILMDSIHLVMRQFESD</sequence>
<reference evidence="2" key="1">
    <citation type="journal article" date="2021" name="Sci. Rep.">
        <title>Diploid genomic architecture of Nitzschia inconspicua, an elite biomass production diatom.</title>
        <authorList>
            <person name="Oliver A."/>
            <person name="Podell S."/>
            <person name="Pinowska A."/>
            <person name="Traller J.C."/>
            <person name="Smith S.R."/>
            <person name="McClure R."/>
            <person name="Beliaev A."/>
            <person name="Bohutskyi P."/>
            <person name="Hill E.A."/>
            <person name="Rabines A."/>
            <person name="Zheng H."/>
            <person name="Allen L.Z."/>
            <person name="Kuo A."/>
            <person name="Grigoriev I.V."/>
            <person name="Allen A.E."/>
            <person name="Hazlebeck D."/>
            <person name="Allen E.E."/>
        </authorList>
    </citation>
    <scope>NUCLEOTIDE SEQUENCE</scope>
    <source>
        <strain evidence="2">Hildebrandi</strain>
    </source>
</reference>
<evidence type="ECO:0000313" key="3">
    <source>
        <dbReference type="Proteomes" id="UP000693970"/>
    </source>
</evidence>
<name>A0A9K3PMZ9_9STRA</name>
<dbReference type="OrthoDB" id="68077at2759"/>
<evidence type="ECO:0000256" key="1">
    <source>
        <dbReference type="SAM" id="MobiDB-lite"/>
    </source>
</evidence>
<reference evidence="2" key="2">
    <citation type="submission" date="2021-04" db="EMBL/GenBank/DDBJ databases">
        <authorList>
            <person name="Podell S."/>
        </authorList>
    </citation>
    <scope>NUCLEOTIDE SEQUENCE</scope>
    <source>
        <strain evidence="2">Hildebrandi</strain>
    </source>
</reference>